<keyword evidence="8" id="KW-0823">Tryptophan catabolism</keyword>
<dbReference type="Gene3D" id="1.20.58.480">
    <property type="match status" value="1"/>
</dbReference>
<evidence type="ECO:0000256" key="6">
    <source>
        <dbReference type="ARBA" id="ARBA00023002"/>
    </source>
</evidence>
<keyword evidence="5" id="KW-0223">Dioxygenase</keyword>
<evidence type="ECO:0000256" key="7">
    <source>
        <dbReference type="ARBA" id="ARBA00023004"/>
    </source>
</evidence>
<dbReference type="FunFam" id="1.20.58.480:FF:000003">
    <property type="entry name" value="Indoleamine 2,3-dioxygenase 1"/>
    <property type="match status" value="1"/>
</dbReference>
<evidence type="ECO:0000256" key="1">
    <source>
        <dbReference type="ARBA" id="ARBA00007119"/>
    </source>
</evidence>
<dbReference type="GeneID" id="105910904"/>
<keyword evidence="6" id="KW-0560">Oxidoreductase</keyword>
<keyword evidence="10" id="KW-1185">Reference proteome</keyword>
<sequence>MQTGWSDPVDLIELNSFFISEKYGFVLEKPLTELPHYYQLWMDIANNLTHLIKTHQLRELVEKMPLLSTLRLHGHRQLRLAHLALGFISMGYVWQEGPHQPAKALPKALAVPYCNVSQTLGLPPILVYADCVLANWKLKDPKSSMEFGNLDTIFSFPGGESGKGFFLVSLLVEKSANSGIQGIISAVNAMATIDMNSLHMALQRIALSIKNMEETFRLMHNHVDPKLFHGTFRIYLSGWRDNPMLPDGLWYEGVSEEPLQLSGGSAAQSSTIQSLDVLLGIQHDKDSAGFLRRMQNYMLPSHRKLMETVASRPSLRSLVLSRSDRSLCQAYNSCVSALVALRSYHLNVVAKYITVPGHRAQAAGCPFRGACMALGDRGTGGSSPMTLLKSVRDSTRKALIPQHMSLAEA</sequence>
<dbReference type="InterPro" id="IPR037217">
    <property type="entry name" value="Trp/Indoleamine_2_3_dOase-like"/>
</dbReference>
<evidence type="ECO:0000313" key="10">
    <source>
        <dbReference type="Proteomes" id="UP000515152"/>
    </source>
</evidence>
<dbReference type="GO" id="GO:0004833">
    <property type="term" value="F:L-tryptophan 2,3-dioxygenase activity"/>
    <property type="evidence" value="ECO:0007669"/>
    <property type="project" value="TreeGrafter"/>
</dbReference>
<gene>
    <name evidence="11" type="primary">LOC105910904</name>
</gene>
<dbReference type="GO" id="GO:0005737">
    <property type="term" value="C:cytoplasm"/>
    <property type="evidence" value="ECO:0007669"/>
    <property type="project" value="TreeGrafter"/>
</dbReference>
<dbReference type="Pfam" id="PF01231">
    <property type="entry name" value="IDO"/>
    <property type="match status" value="1"/>
</dbReference>
<evidence type="ECO:0000256" key="8">
    <source>
        <dbReference type="ARBA" id="ARBA00023079"/>
    </source>
</evidence>
<protein>
    <submittedName>
        <fullName evidence="11">Indoleamine 2,3-dioxygenase 2-like isoform X1</fullName>
    </submittedName>
</protein>
<dbReference type="GO" id="GO:0034354">
    <property type="term" value="P:'de novo' NAD+ biosynthetic process from L-tryptophan"/>
    <property type="evidence" value="ECO:0007669"/>
    <property type="project" value="TreeGrafter"/>
</dbReference>
<evidence type="ECO:0000256" key="3">
    <source>
        <dbReference type="ARBA" id="ARBA00022723"/>
    </source>
</evidence>
<dbReference type="GO" id="GO:0020037">
    <property type="term" value="F:heme binding"/>
    <property type="evidence" value="ECO:0007669"/>
    <property type="project" value="InterPro"/>
</dbReference>
<dbReference type="InterPro" id="IPR000898">
    <property type="entry name" value="Indolamine_dOase"/>
</dbReference>
<dbReference type="GO" id="GO:0046872">
    <property type="term" value="F:metal ion binding"/>
    <property type="evidence" value="ECO:0007669"/>
    <property type="project" value="UniProtKB-KW"/>
</dbReference>
<dbReference type="RefSeq" id="XP_031434154.1">
    <property type="nucleotide sequence ID" value="XM_031578294.2"/>
</dbReference>
<dbReference type="Proteomes" id="UP000515152">
    <property type="component" value="Chromosome 12"/>
</dbReference>
<keyword evidence="7 9" id="KW-0408">Iron</keyword>
<evidence type="ECO:0000256" key="4">
    <source>
        <dbReference type="ARBA" id="ARBA00022859"/>
    </source>
</evidence>
<dbReference type="AlphaFoldDB" id="A0A6P8G4G6"/>
<keyword evidence="2 9" id="KW-0349">Heme</keyword>
<feature type="binding site" description="proximal binding residue" evidence="9">
    <location>
        <position position="345"/>
    </location>
    <ligand>
        <name>heme b</name>
        <dbReference type="ChEBI" id="CHEBI:60344"/>
    </ligand>
    <ligandPart>
        <name>Fe</name>
        <dbReference type="ChEBI" id="CHEBI:18248"/>
    </ligandPart>
</feature>
<organism evidence="10 11">
    <name type="scientific">Clupea harengus</name>
    <name type="common">Atlantic herring</name>
    <dbReference type="NCBI Taxonomy" id="7950"/>
    <lineage>
        <taxon>Eukaryota</taxon>
        <taxon>Metazoa</taxon>
        <taxon>Chordata</taxon>
        <taxon>Craniata</taxon>
        <taxon>Vertebrata</taxon>
        <taxon>Euteleostomi</taxon>
        <taxon>Actinopterygii</taxon>
        <taxon>Neopterygii</taxon>
        <taxon>Teleostei</taxon>
        <taxon>Clupei</taxon>
        <taxon>Clupeiformes</taxon>
        <taxon>Clupeoidei</taxon>
        <taxon>Clupeidae</taxon>
        <taxon>Clupea</taxon>
    </lineage>
</organism>
<evidence type="ECO:0000313" key="11">
    <source>
        <dbReference type="RefSeq" id="XP_031434154.1"/>
    </source>
</evidence>
<dbReference type="GO" id="GO:0033754">
    <property type="term" value="F:indoleamine 2,3-dioxygenase activity"/>
    <property type="evidence" value="ECO:0007669"/>
    <property type="project" value="TreeGrafter"/>
</dbReference>
<evidence type="ECO:0000256" key="2">
    <source>
        <dbReference type="ARBA" id="ARBA00022617"/>
    </source>
</evidence>
<evidence type="ECO:0000256" key="5">
    <source>
        <dbReference type="ARBA" id="ARBA00022964"/>
    </source>
</evidence>
<dbReference type="PROSITE" id="PS00876">
    <property type="entry name" value="IDO_1"/>
    <property type="match status" value="1"/>
</dbReference>
<name>A0A6P8G4G6_CLUHA</name>
<proteinExistence type="inferred from homology"/>
<evidence type="ECO:0000256" key="9">
    <source>
        <dbReference type="PIRSR" id="PIRSR600898-1"/>
    </source>
</evidence>
<dbReference type="GO" id="GO:0019441">
    <property type="term" value="P:L-tryptophan catabolic process to kynurenine"/>
    <property type="evidence" value="ECO:0007669"/>
    <property type="project" value="InterPro"/>
</dbReference>
<keyword evidence="4" id="KW-0391">Immunity</keyword>
<dbReference type="PANTHER" id="PTHR28657">
    <property type="entry name" value="INDOLEAMINE 2,3-DIOXYGENASE"/>
    <property type="match status" value="1"/>
</dbReference>
<comment type="similarity">
    <text evidence="1">Belongs to the indoleamine 2,3-dioxygenase family.</text>
</comment>
<reference evidence="11" key="1">
    <citation type="submission" date="2025-08" db="UniProtKB">
        <authorList>
            <consortium name="RefSeq"/>
        </authorList>
    </citation>
    <scope>IDENTIFICATION</scope>
</reference>
<keyword evidence="3 9" id="KW-0479">Metal-binding</keyword>
<dbReference type="PANTHER" id="PTHR28657:SF2">
    <property type="entry name" value="INDOLEAMINE 2,3-DIOXYGENASE 1"/>
    <property type="match status" value="1"/>
</dbReference>
<dbReference type="GO" id="GO:0002376">
    <property type="term" value="P:immune system process"/>
    <property type="evidence" value="ECO:0007669"/>
    <property type="project" value="UniProtKB-KW"/>
</dbReference>
<dbReference type="SUPFAM" id="SSF140959">
    <property type="entry name" value="Indolic compounds 2,3-dioxygenase-like"/>
    <property type="match status" value="1"/>
</dbReference>
<dbReference type="OrthoDB" id="10262710at2759"/>
<accession>A0A6P8G4G6</accession>